<comment type="caution">
    <text evidence="2">The sequence shown here is derived from an EMBL/GenBank/DDBJ whole genome shotgun (WGS) entry which is preliminary data.</text>
</comment>
<keyword evidence="1" id="KW-0472">Membrane</keyword>
<gene>
    <name evidence="2" type="ORF">FH603_4093</name>
</gene>
<evidence type="ECO:0008006" key="4">
    <source>
        <dbReference type="Google" id="ProtNLM"/>
    </source>
</evidence>
<feature type="transmembrane region" description="Helical" evidence="1">
    <location>
        <begin position="69"/>
        <end position="89"/>
    </location>
</feature>
<evidence type="ECO:0000313" key="3">
    <source>
        <dbReference type="Proteomes" id="UP000700732"/>
    </source>
</evidence>
<reference evidence="2 3" key="1">
    <citation type="submission" date="2019-06" db="EMBL/GenBank/DDBJ databases">
        <title>Spirosoma utsteinense sp. nov. isolated from Antarctic ice-free soils.</title>
        <authorList>
            <person name="Tahon G."/>
        </authorList>
    </citation>
    <scope>NUCLEOTIDE SEQUENCE [LARGE SCALE GENOMIC DNA]</scope>
    <source>
        <strain evidence="2 3">LMG 31447</strain>
    </source>
</reference>
<feature type="transmembrane region" description="Helical" evidence="1">
    <location>
        <begin position="44"/>
        <end position="62"/>
    </location>
</feature>
<accession>A0ABR6WAI4</accession>
<dbReference type="EMBL" id="VFIA01000028">
    <property type="protein sequence ID" value="MBC3793574.1"/>
    <property type="molecule type" value="Genomic_DNA"/>
</dbReference>
<feature type="transmembrane region" description="Helical" evidence="1">
    <location>
        <begin position="101"/>
        <end position="120"/>
    </location>
</feature>
<keyword evidence="1" id="KW-0812">Transmembrane</keyword>
<dbReference type="Proteomes" id="UP000700732">
    <property type="component" value="Unassembled WGS sequence"/>
</dbReference>
<sequence length="135" mass="14766">MNRTIGLRRSLWATVAFAEVGAFLAFFLGDKQPIINEVSAGKPIMLGIELMILAGVSTYVVLQKEMRKGLIRLIIGVETLLLIFLATRLTDTAVSALTKELVAMDMLVLALLIAFQLTGLREQNRSAQLNHPSAV</sequence>
<protein>
    <recommendedName>
        <fullName evidence="4">Phosphate-starvation-inducible E-like protein</fullName>
    </recommendedName>
</protein>
<organism evidence="2 3">
    <name type="scientific">Spirosoma utsteinense</name>
    <dbReference type="NCBI Taxonomy" id="2585773"/>
    <lineage>
        <taxon>Bacteria</taxon>
        <taxon>Pseudomonadati</taxon>
        <taxon>Bacteroidota</taxon>
        <taxon>Cytophagia</taxon>
        <taxon>Cytophagales</taxon>
        <taxon>Cytophagaceae</taxon>
        <taxon>Spirosoma</taxon>
    </lineage>
</organism>
<dbReference type="RefSeq" id="WP_186739437.1">
    <property type="nucleotide sequence ID" value="NZ_VFIA01000028.1"/>
</dbReference>
<keyword evidence="1" id="KW-1133">Transmembrane helix</keyword>
<evidence type="ECO:0000256" key="1">
    <source>
        <dbReference type="SAM" id="Phobius"/>
    </source>
</evidence>
<name>A0ABR6WAI4_9BACT</name>
<evidence type="ECO:0000313" key="2">
    <source>
        <dbReference type="EMBL" id="MBC3793574.1"/>
    </source>
</evidence>
<keyword evidence="3" id="KW-1185">Reference proteome</keyword>
<proteinExistence type="predicted"/>
<feature type="transmembrane region" description="Helical" evidence="1">
    <location>
        <begin position="12"/>
        <end position="29"/>
    </location>
</feature>